<evidence type="ECO:0000313" key="2">
    <source>
        <dbReference type="Proteomes" id="UP001597343"/>
    </source>
</evidence>
<dbReference type="RefSeq" id="WP_386045117.1">
    <property type="nucleotide sequence ID" value="NZ_JBHUIO010000005.1"/>
</dbReference>
<gene>
    <name evidence="1" type="ORF">ACFSOY_06980</name>
</gene>
<evidence type="ECO:0000313" key="1">
    <source>
        <dbReference type="EMBL" id="MFD2169737.1"/>
    </source>
</evidence>
<dbReference type="EMBL" id="JBHUIO010000005">
    <property type="protein sequence ID" value="MFD2169737.1"/>
    <property type="molecule type" value="Genomic_DNA"/>
</dbReference>
<accession>A0ABW4ZUN2</accession>
<reference evidence="2" key="1">
    <citation type="journal article" date="2019" name="Int. J. Syst. Evol. Microbiol.">
        <title>The Global Catalogue of Microorganisms (GCM) 10K type strain sequencing project: providing services to taxonomists for standard genome sequencing and annotation.</title>
        <authorList>
            <consortium name="The Broad Institute Genomics Platform"/>
            <consortium name="The Broad Institute Genome Sequencing Center for Infectious Disease"/>
            <person name="Wu L."/>
            <person name="Ma J."/>
        </authorList>
    </citation>
    <scope>NUCLEOTIDE SEQUENCE [LARGE SCALE GENOMIC DNA]</scope>
    <source>
        <strain evidence="2">CGMCC 1.13574</strain>
    </source>
</reference>
<protein>
    <submittedName>
        <fullName evidence="1">Uncharacterized protein</fullName>
    </submittedName>
</protein>
<sequence>MERIAGREYVRVKIEGLPTDRSSLSPEFRRLIEEEEKRMVPAYLTQEEIDDKLAAQQEAEALLTLQLRARESIALVECPPENHEKK</sequence>
<organism evidence="1 2">
    <name type="scientific">Tumebacillus lipolyticus</name>
    <dbReference type="NCBI Taxonomy" id="1280370"/>
    <lineage>
        <taxon>Bacteria</taxon>
        <taxon>Bacillati</taxon>
        <taxon>Bacillota</taxon>
        <taxon>Bacilli</taxon>
        <taxon>Bacillales</taxon>
        <taxon>Alicyclobacillaceae</taxon>
        <taxon>Tumebacillus</taxon>
    </lineage>
</organism>
<dbReference type="Proteomes" id="UP001597343">
    <property type="component" value="Unassembled WGS sequence"/>
</dbReference>
<comment type="caution">
    <text evidence="1">The sequence shown here is derived from an EMBL/GenBank/DDBJ whole genome shotgun (WGS) entry which is preliminary data.</text>
</comment>
<proteinExistence type="predicted"/>
<keyword evidence="2" id="KW-1185">Reference proteome</keyword>
<name>A0ABW4ZUN2_9BACL</name>